<gene>
    <name evidence="1" type="ORF">NEOLI_002262</name>
</gene>
<dbReference type="AlphaFoldDB" id="A0A1U7LHN6"/>
<evidence type="ECO:0000313" key="1">
    <source>
        <dbReference type="EMBL" id="OLL22062.1"/>
    </source>
</evidence>
<dbReference type="GO" id="GO:0003676">
    <property type="term" value="F:nucleic acid binding"/>
    <property type="evidence" value="ECO:0007669"/>
    <property type="project" value="InterPro"/>
</dbReference>
<dbReference type="EMBL" id="LXFE01003940">
    <property type="protein sequence ID" value="OLL22062.1"/>
    <property type="molecule type" value="Genomic_DNA"/>
</dbReference>
<reference evidence="1 2" key="1">
    <citation type="submission" date="2016-04" db="EMBL/GenBank/DDBJ databases">
        <title>Evolutionary innovation and constraint leading to complex multicellularity in the Ascomycota.</title>
        <authorList>
            <person name="Cisse O."/>
            <person name="Nguyen A."/>
            <person name="Hewitt D.A."/>
            <person name="Jedd G."/>
            <person name="Stajich J.E."/>
        </authorList>
    </citation>
    <scope>NUCLEOTIDE SEQUENCE [LARGE SCALE GENOMIC DNA]</scope>
    <source>
        <strain evidence="1 2">DAH-3</strain>
    </source>
</reference>
<protein>
    <submittedName>
        <fullName evidence="1">Uncharacterized protein</fullName>
    </submittedName>
</protein>
<comment type="caution">
    <text evidence="1">The sequence shown here is derived from an EMBL/GenBank/DDBJ whole genome shotgun (WGS) entry which is preliminary data.</text>
</comment>
<proteinExistence type="predicted"/>
<dbReference type="Gene3D" id="3.30.420.10">
    <property type="entry name" value="Ribonuclease H-like superfamily/Ribonuclease H"/>
    <property type="match status" value="1"/>
</dbReference>
<name>A0A1U7LHN6_NEOID</name>
<sequence>MYSILLSKEFLTNPPWSLDVLVVFYQQLSQDEIIWLLDDLDNNLLGMTVVYSGGVKGILSLIQLSTQTRCLMIRLNEHSAFHFNDSLENLILSNTDIRKTSYGIWQDAVLLDKIGHTLQSAIELSVHGEGYQPRHSGIFQLFSKSYHPRTVEEFKRPGIDEQVWIDLHVSYNHIKTAALEAWMSYMTGLAISQDFNFQEQGLFNIPYHDDDDLRIISLLVPSFLDITAENGNGSEFVESTRGAENYYEISNLSSKARLNDKDTSRCSTSLDASSNTDANCFDLTDNYGLRSEESFRHGKSLGPVNI</sequence>
<keyword evidence="2" id="KW-1185">Reference proteome</keyword>
<dbReference type="InterPro" id="IPR036397">
    <property type="entry name" value="RNaseH_sf"/>
</dbReference>
<organism evidence="1 2">
    <name type="scientific">Neolecta irregularis (strain DAH-3)</name>
    <dbReference type="NCBI Taxonomy" id="1198029"/>
    <lineage>
        <taxon>Eukaryota</taxon>
        <taxon>Fungi</taxon>
        <taxon>Dikarya</taxon>
        <taxon>Ascomycota</taxon>
        <taxon>Taphrinomycotina</taxon>
        <taxon>Neolectales</taxon>
        <taxon>Neolectaceae</taxon>
        <taxon>Neolecta</taxon>
    </lineage>
</organism>
<dbReference type="Proteomes" id="UP000186594">
    <property type="component" value="Unassembled WGS sequence"/>
</dbReference>
<accession>A0A1U7LHN6</accession>
<evidence type="ECO:0000313" key="2">
    <source>
        <dbReference type="Proteomes" id="UP000186594"/>
    </source>
</evidence>